<name>A0A6J4M9J3_9BACT</name>
<feature type="compositionally biased region" description="Basic residues" evidence="1">
    <location>
        <begin position="20"/>
        <end position="31"/>
    </location>
</feature>
<proteinExistence type="predicted"/>
<organism evidence="2">
    <name type="scientific">uncultured Gemmatimonadota bacterium</name>
    <dbReference type="NCBI Taxonomy" id="203437"/>
    <lineage>
        <taxon>Bacteria</taxon>
        <taxon>Pseudomonadati</taxon>
        <taxon>Gemmatimonadota</taxon>
        <taxon>environmental samples</taxon>
    </lineage>
</organism>
<feature type="non-terminal residue" evidence="2">
    <location>
        <position position="93"/>
    </location>
</feature>
<feature type="non-terminal residue" evidence="2">
    <location>
        <position position="1"/>
    </location>
</feature>
<feature type="region of interest" description="Disordered" evidence="1">
    <location>
        <begin position="1"/>
        <end position="40"/>
    </location>
</feature>
<evidence type="ECO:0000313" key="2">
    <source>
        <dbReference type="EMBL" id="CAA9352056.1"/>
    </source>
</evidence>
<dbReference type="EMBL" id="CADCTV010000664">
    <property type="protein sequence ID" value="CAA9352056.1"/>
    <property type="molecule type" value="Genomic_DNA"/>
</dbReference>
<accession>A0A6J4M9J3</accession>
<evidence type="ECO:0000256" key="1">
    <source>
        <dbReference type="SAM" id="MobiDB-lite"/>
    </source>
</evidence>
<protein>
    <submittedName>
        <fullName evidence="2">Uncharacterized protein</fullName>
    </submittedName>
</protein>
<dbReference type="AlphaFoldDB" id="A0A6J4M9J3"/>
<sequence>EEDPPGPGHAFRRELPHHWQPGRRARHRQRAHPAPALHRESGVRYRGVPRHVGDGMRHLRRHRVRLMRQRMLRRLLLRQLRPVRLWQLQPLLV</sequence>
<gene>
    <name evidence="2" type="ORF">AVDCRST_MAG89-3183</name>
</gene>
<reference evidence="2" key="1">
    <citation type="submission" date="2020-02" db="EMBL/GenBank/DDBJ databases">
        <authorList>
            <person name="Meier V. D."/>
        </authorList>
    </citation>
    <scope>NUCLEOTIDE SEQUENCE</scope>
    <source>
        <strain evidence="2">AVDCRST_MAG89</strain>
    </source>
</reference>